<dbReference type="EMBL" id="GGEC01022190">
    <property type="protein sequence ID" value="MBX02674.1"/>
    <property type="molecule type" value="Transcribed_RNA"/>
</dbReference>
<keyword evidence="1" id="KW-1133">Transmembrane helix</keyword>
<organism evidence="2">
    <name type="scientific">Rhizophora mucronata</name>
    <name type="common">Asiatic mangrove</name>
    <dbReference type="NCBI Taxonomy" id="61149"/>
    <lineage>
        <taxon>Eukaryota</taxon>
        <taxon>Viridiplantae</taxon>
        <taxon>Streptophyta</taxon>
        <taxon>Embryophyta</taxon>
        <taxon>Tracheophyta</taxon>
        <taxon>Spermatophyta</taxon>
        <taxon>Magnoliopsida</taxon>
        <taxon>eudicotyledons</taxon>
        <taxon>Gunneridae</taxon>
        <taxon>Pentapetalae</taxon>
        <taxon>rosids</taxon>
        <taxon>fabids</taxon>
        <taxon>Malpighiales</taxon>
        <taxon>Rhizophoraceae</taxon>
        <taxon>Rhizophora</taxon>
    </lineage>
</organism>
<accession>A0A2P2KAC4</accession>
<dbReference type="AlphaFoldDB" id="A0A2P2KAC4"/>
<evidence type="ECO:0000256" key="1">
    <source>
        <dbReference type="SAM" id="Phobius"/>
    </source>
</evidence>
<keyword evidence="1" id="KW-0472">Membrane</keyword>
<feature type="transmembrane region" description="Helical" evidence="1">
    <location>
        <begin position="60"/>
        <end position="80"/>
    </location>
</feature>
<protein>
    <submittedName>
        <fullName evidence="2">Coatomer subunit zeta-1-like</fullName>
    </submittedName>
</protein>
<evidence type="ECO:0000313" key="2">
    <source>
        <dbReference type="EMBL" id="MBX02674.1"/>
    </source>
</evidence>
<sequence>MILETDANVIAGKVAINSMDPNAPLSEQVLIPCETFICTTNEKYYHAKSISKPLSVKLHFSHAIAFGSIPYIIFWVSTLLQMNAQIYRALGHWTRKLYYGHLIQWLELVHAV</sequence>
<proteinExistence type="predicted"/>
<keyword evidence="1" id="KW-0812">Transmembrane</keyword>
<name>A0A2P2KAC4_RHIMU</name>
<reference evidence="2" key="1">
    <citation type="submission" date="2018-02" db="EMBL/GenBank/DDBJ databases">
        <title>Rhizophora mucronata_Transcriptome.</title>
        <authorList>
            <person name="Meera S.P."/>
            <person name="Sreeshan A."/>
            <person name="Augustine A."/>
        </authorList>
    </citation>
    <scope>NUCLEOTIDE SEQUENCE</scope>
    <source>
        <tissue evidence="2">Leaf</tissue>
    </source>
</reference>